<dbReference type="EMBL" id="CP022115">
    <property type="protein sequence ID" value="ASJ23549.1"/>
    <property type="molecule type" value="Genomic_DNA"/>
</dbReference>
<organism evidence="1 2">
    <name type="scientific">Laribacter hongkongensis</name>
    <dbReference type="NCBI Taxonomy" id="168471"/>
    <lineage>
        <taxon>Bacteria</taxon>
        <taxon>Pseudomonadati</taxon>
        <taxon>Pseudomonadota</taxon>
        <taxon>Betaproteobacteria</taxon>
        <taxon>Neisseriales</taxon>
        <taxon>Aquaspirillaceae</taxon>
        <taxon>Laribacter</taxon>
    </lineage>
</organism>
<proteinExistence type="predicted"/>
<dbReference type="AlphaFoldDB" id="A0A248LGG0"/>
<evidence type="ECO:0000313" key="1">
    <source>
        <dbReference type="EMBL" id="ASJ23549.1"/>
    </source>
</evidence>
<evidence type="ECO:0000313" key="2">
    <source>
        <dbReference type="Proteomes" id="UP000197424"/>
    </source>
</evidence>
<accession>A0A248LGG0</accession>
<dbReference type="Proteomes" id="UP000197424">
    <property type="component" value="Chromosome"/>
</dbReference>
<name>A0A248LGG0_9NEIS</name>
<reference evidence="2" key="1">
    <citation type="submission" date="2017-06" db="EMBL/GenBank/DDBJ databases">
        <title>Whole genome sequence of Laribacter hongkongensis LHGZ1.</title>
        <authorList>
            <person name="Chen D."/>
            <person name="Wu H."/>
            <person name="Chen J."/>
        </authorList>
    </citation>
    <scope>NUCLEOTIDE SEQUENCE [LARGE SCALE GENOMIC DNA]</scope>
    <source>
        <strain evidence="2">LHGZ1</strain>
    </source>
</reference>
<protein>
    <submittedName>
        <fullName evidence="1">Uncharacterized protein</fullName>
    </submittedName>
</protein>
<gene>
    <name evidence="1" type="ORF">LHGZ1_0718</name>
</gene>
<sequence length="106" mass="12204">MARRPGRRGDHWRACRCNCLPCRRPARHIPGRLPTSWQRGISWLTGCRAEMMQGGSDRRPGPDAACRRVHCHAGVQVDGWKHRAWLADEWPRLIRGLKAGARSWCR</sequence>